<protein>
    <recommendedName>
        <fullName evidence="3">XRE family transcriptional regulator</fullName>
    </recommendedName>
</protein>
<evidence type="ECO:0008006" key="3">
    <source>
        <dbReference type="Google" id="ProtNLM"/>
    </source>
</evidence>
<dbReference type="EMBL" id="JAENGP010000004">
    <property type="protein sequence ID" value="MBK1780585.1"/>
    <property type="molecule type" value="Genomic_DNA"/>
</dbReference>
<name>A0ABS1EE10_9BURK</name>
<proteinExistence type="predicted"/>
<dbReference type="InterPro" id="IPR009679">
    <property type="entry name" value="Phage_186_CII-like"/>
</dbReference>
<evidence type="ECO:0000313" key="1">
    <source>
        <dbReference type="EMBL" id="MBK1780585.1"/>
    </source>
</evidence>
<dbReference type="Proteomes" id="UP000635316">
    <property type="component" value="Unassembled WGS sequence"/>
</dbReference>
<dbReference type="Pfam" id="PF06892">
    <property type="entry name" value="Phage_CP76"/>
    <property type="match status" value="1"/>
</dbReference>
<sequence>MSIKSSSQLTIDFEPGLTERHDTLLDCVRECAYTNRNPLKTIAADMDLSQSELSRKLANNPEDPRKMSVGDLEKFIVATGDTTPIYYLVEKYLQDESAKQKQAISALAKAMPDILSLMKQAGMA</sequence>
<reference evidence="1 2" key="1">
    <citation type="submission" date="2020-12" db="EMBL/GenBank/DDBJ databases">
        <authorList>
            <person name="Lu T."/>
            <person name="Wang Q."/>
            <person name="Han X."/>
        </authorList>
    </citation>
    <scope>NUCLEOTIDE SEQUENCE [LARGE SCALE GENOMIC DNA]</scope>
    <source>
        <strain evidence="1 2">WQ 585</strain>
    </source>
</reference>
<organism evidence="1 2">
    <name type="scientific">Advenella mandrilli</name>
    <dbReference type="NCBI Taxonomy" id="2800330"/>
    <lineage>
        <taxon>Bacteria</taxon>
        <taxon>Pseudomonadati</taxon>
        <taxon>Pseudomonadota</taxon>
        <taxon>Betaproteobacteria</taxon>
        <taxon>Burkholderiales</taxon>
        <taxon>Alcaligenaceae</taxon>
    </lineage>
</organism>
<evidence type="ECO:0000313" key="2">
    <source>
        <dbReference type="Proteomes" id="UP000635316"/>
    </source>
</evidence>
<dbReference type="RefSeq" id="WP_200234609.1">
    <property type="nucleotide sequence ID" value="NZ_JAENGP010000004.1"/>
</dbReference>
<accession>A0ABS1EE10</accession>
<keyword evidence="2" id="KW-1185">Reference proteome</keyword>
<gene>
    <name evidence="1" type="ORF">JHL22_05085</name>
</gene>
<comment type="caution">
    <text evidence="1">The sequence shown here is derived from an EMBL/GenBank/DDBJ whole genome shotgun (WGS) entry which is preliminary data.</text>
</comment>